<sequence length="236" mass="26152">LPRAAPPPSLAQVLAFAALGRLHRASLLCTRRGSLPPSALRRKGTVMRWISTVTSSMGPASTATAGHNNVHHAHGPLSRAGSSFTSSESKDASHFSMSKKEKWAREVASDGWARKRICRYELQQQTAQETSIIKLRRNKLLSLQDAKDFKTGKSTVFLTRPNNLSQFWHWIKQALPGGETAYTEGLAAICWAIWKARSKAYFDKVMIKHPCDIILHTCSFLRICPNEMGEIIKAGA</sequence>
<dbReference type="Proteomes" id="UP000324897">
    <property type="component" value="Chromosome 4"/>
</dbReference>
<evidence type="ECO:0000256" key="1">
    <source>
        <dbReference type="SAM" id="MobiDB-lite"/>
    </source>
</evidence>
<feature type="region of interest" description="Disordered" evidence="1">
    <location>
        <begin position="58"/>
        <end position="90"/>
    </location>
</feature>
<reference evidence="2 3" key="1">
    <citation type="journal article" date="2019" name="Sci. Rep.">
        <title>A high-quality genome of Eragrostis curvula grass provides insights into Poaceae evolution and supports new strategies to enhance forage quality.</title>
        <authorList>
            <person name="Carballo J."/>
            <person name="Santos B.A.C.M."/>
            <person name="Zappacosta D."/>
            <person name="Garbus I."/>
            <person name="Selva J.P."/>
            <person name="Gallo C.A."/>
            <person name="Diaz A."/>
            <person name="Albertini E."/>
            <person name="Caccamo M."/>
            <person name="Echenique V."/>
        </authorList>
    </citation>
    <scope>NUCLEOTIDE SEQUENCE [LARGE SCALE GENOMIC DNA]</scope>
    <source>
        <strain evidence="3">cv. Victoria</strain>
        <tissue evidence="2">Leaf</tissue>
    </source>
</reference>
<feature type="compositionally biased region" description="Polar residues" evidence="1">
    <location>
        <begin position="58"/>
        <end position="67"/>
    </location>
</feature>
<evidence type="ECO:0000313" key="3">
    <source>
        <dbReference type="Proteomes" id="UP000324897"/>
    </source>
</evidence>
<accession>A0A5J9VUF7</accession>
<dbReference type="AlphaFoldDB" id="A0A5J9VUF7"/>
<organism evidence="2 3">
    <name type="scientific">Eragrostis curvula</name>
    <name type="common">weeping love grass</name>
    <dbReference type="NCBI Taxonomy" id="38414"/>
    <lineage>
        <taxon>Eukaryota</taxon>
        <taxon>Viridiplantae</taxon>
        <taxon>Streptophyta</taxon>
        <taxon>Embryophyta</taxon>
        <taxon>Tracheophyta</taxon>
        <taxon>Spermatophyta</taxon>
        <taxon>Magnoliopsida</taxon>
        <taxon>Liliopsida</taxon>
        <taxon>Poales</taxon>
        <taxon>Poaceae</taxon>
        <taxon>PACMAD clade</taxon>
        <taxon>Chloridoideae</taxon>
        <taxon>Eragrostideae</taxon>
        <taxon>Eragrostidinae</taxon>
        <taxon>Eragrostis</taxon>
    </lineage>
</organism>
<feature type="non-terminal residue" evidence="2">
    <location>
        <position position="1"/>
    </location>
</feature>
<keyword evidence="3" id="KW-1185">Reference proteome</keyword>
<name>A0A5J9VUF7_9POAL</name>
<proteinExistence type="predicted"/>
<comment type="caution">
    <text evidence="2">The sequence shown here is derived from an EMBL/GenBank/DDBJ whole genome shotgun (WGS) entry which is preliminary data.</text>
</comment>
<dbReference type="EMBL" id="RWGY01000007">
    <property type="protein sequence ID" value="TVU39267.1"/>
    <property type="molecule type" value="Genomic_DNA"/>
</dbReference>
<protein>
    <submittedName>
        <fullName evidence="2">Uncharacterized protein</fullName>
    </submittedName>
</protein>
<dbReference type="Gramene" id="TVU39267">
    <property type="protein sequence ID" value="TVU39267"/>
    <property type="gene ID" value="EJB05_12677"/>
</dbReference>
<evidence type="ECO:0000313" key="2">
    <source>
        <dbReference type="EMBL" id="TVU39267.1"/>
    </source>
</evidence>
<feature type="non-terminal residue" evidence="2">
    <location>
        <position position="236"/>
    </location>
</feature>
<gene>
    <name evidence="2" type="ORF">EJB05_12677</name>
</gene>